<dbReference type="RefSeq" id="WP_135765464.1">
    <property type="nucleotide sequence ID" value="NZ_RQHV01000061.1"/>
</dbReference>
<accession>A0A4R9LLS0</accession>
<gene>
    <name evidence="4" type="ORF">EHS11_16620</name>
</gene>
<dbReference type="AlphaFoldDB" id="A0A4R9LLS0"/>
<dbReference type="InterPro" id="IPR013517">
    <property type="entry name" value="FG-GAP"/>
</dbReference>
<sequence length="178" mass="17723">MEVSASPGNTVQGYAFVYLTNPETGIPSSLPDSILTDGLANGTFFGDGIGSGDFNGDGFPDLLVGTTLGSSGKGNVYLFPNPGLGGIASADLSSGGSTATVLTGVSPLTNFAQMSGLFDINGDGYSDSLVSAPVANKIYYYKSTKDSGPGNLDLSSGGTSTSVLTTSVGQSLGNSIAH</sequence>
<keyword evidence="2" id="KW-0677">Repeat</keyword>
<evidence type="ECO:0000313" key="5">
    <source>
        <dbReference type="Proteomes" id="UP000298264"/>
    </source>
</evidence>
<evidence type="ECO:0000256" key="2">
    <source>
        <dbReference type="ARBA" id="ARBA00022737"/>
    </source>
</evidence>
<organism evidence="4 5">
    <name type="scientific">Leptospira ilyithenensis</name>
    <dbReference type="NCBI Taxonomy" id="2484901"/>
    <lineage>
        <taxon>Bacteria</taxon>
        <taxon>Pseudomonadati</taxon>
        <taxon>Spirochaetota</taxon>
        <taxon>Spirochaetia</taxon>
        <taxon>Leptospirales</taxon>
        <taxon>Leptospiraceae</taxon>
        <taxon>Leptospira</taxon>
    </lineage>
</organism>
<dbReference type="PRINTS" id="PR01185">
    <property type="entry name" value="INTEGRINA"/>
</dbReference>
<dbReference type="InterPro" id="IPR028994">
    <property type="entry name" value="Integrin_alpha_N"/>
</dbReference>
<dbReference type="GO" id="GO:0008305">
    <property type="term" value="C:integrin complex"/>
    <property type="evidence" value="ECO:0007669"/>
    <property type="project" value="InterPro"/>
</dbReference>
<reference evidence="4" key="1">
    <citation type="journal article" date="2019" name="PLoS Negl. Trop. Dis.">
        <title>Revisiting the worldwide diversity of Leptospira species in the environment.</title>
        <authorList>
            <person name="Vincent A.T."/>
            <person name="Schiettekatte O."/>
            <person name="Bourhy P."/>
            <person name="Veyrier F.J."/>
            <person name="Picardeau M."/>
        </authorList>
    </citation>
    <scope>NUCLEOTIDE SEQUENCE [LARGE SCALE GENOMIC DNA]</scope>
    <source>
        <strain evidence="4">201400974</strain>
    </source>
</reference>
<comment type="caution">
    <text evidence="4">The sequence shown here is derived from an EMBL/GenBank/DDBJ whole genome shotgun (WGS) entry which is preliminary data.</text>
</comment>
<dbReference type="EMBL" id="RQHV01000061">
    <property type="protein sequence ID" value="TGN08512.1"/>
    <property type="molecule type" value="Genomic_DNA"/>
</dbReference>
<proteinExistence type="predicted"/>
<dbReference type="GO" id="GO:0007155">
    <property type="term" value="P:cell adhesion"/>
    <property type="evidence" value="ECO:0007669"/>
    <property type="project" value="InterPro"/>
</dbReference>
<dbReference type="InterPro" id="IPR013519">
    <property type="entry name" value="Int_alpha_beta-p"/>
</dbReference>
<keyword evidence="3" id="KW-0325">Glycoprotein</keyword>
<evidence type="ECO:0000313" key="4">
    <source>
        <dbReference type="EMBL" id="TGN08512.1"/>
    </source>
</evidence>
<keyword evidence="5" id="KW-1185">Reference proteome</keyword>
<keyword evidence="1" id="KW-0732">Signal</keyword>
<name>A0A4R9LLS0_9LEPT</name>
<protein>
    <submittedName>
        <fullName evidence="4">VCBS repeat-containing protein</fullName>
    </submittedName>
</protein>
<dbReference type="OrthoDB" id="344301at2"/>
<dbReference type="Gene3D" id="2.130.10.130">
    <property type="entry name" value="Integrin alpha, N-terminal"/>
    <property type="match status" value="1"/>
</dbReference>
<evidence type="ECO:0000256" key="3">
    <source>
        <dbReference type="ARBA" id="ARBA00023180"/>
    </source>
</evidence>
<dbReference type="Proteomes" id="UP000298264">
    <property type="component" value="Unassembled WGS sequence"/>
</dbReference>
<dbReference type="SMART" id="SM00191">
    <property type="entry name" value="Int_alpha"/>
    <property type="match status" value="2"/>
</dbReference>
<dbReference type="InterPro" id="IPR000413">
    <property type="entry name" value="Integrin_alpha"/>
</dbReference>
<evidence type="ECO:0000256" key="1">
    <source>
        <dbReference type="ARBA" id="ARBA00022729"/>
    </source>
</evidence>
<dbReference type="SUPFAM" id="SSF69318">
    <property type="entry name" value="Integrin alpha N-terminal domain"/>
    <property type="match status" value="1"/>
</dbReference>
<dbReference type="Pfam" id="PF01839">
    <property type="entry name" value="FG-GAP"/>
    <property type="match status" value="1"/>
</dbReference>